<dbReference type="InterPro" id="IPR027461">
    <property type="entry name" value="Carboxypeptidase_A_C_sf"/>
</dbReference>
<feature type="domain" description="LD-carboxypeptidase N-terminal" evidence="3">
    <location>
        <begin position="14"/>
        <end position="131"/>
    </location>
</feature>
<comment type="caution">
    <text evidence="5">The sequence shown here is derived from an EMBL/GenBank/DDBJ whole genome shotgun (WGS) entry which is preliminary data.</text>
</comment>
<gene>
    <name evidence="5" type="ORF">QT711_17095</name>
</gene>
<evidence type="ECO:0000313" key="6">
    <source>
        <dbReference type="Proteomes" id="UP001282284"/>
    </source>
</evidence>
<dbReference type="SUPFAM" id="SSF141986">
    <property type="entry name" value="LD-carboxypeptidase A C-terminal domain-like"/>
    <property type="match status" value="1"/>
</dbReference>
<dbReference type="Proteomes" id="UP001282284">
    <property type="component" value="Unassembled WGS sequence"/>
</dbReference>
<comment type="similarity">
    <text evidence="1">Belongs to the peptidase S66 family.</text>
</comment>
<proteinExistence type="inferred from homology"/>
<dbReference type="PANTHER" id="PTHR30237">
    <property type="entry name" value="MURAMOYLTETRAPEPTIDE CARBOXYPEPTIDASE"/>
    <property type="match status" value="1"/>
</dbReference>
<dbReference type="InterPro" id="IPR029062">
    <property type="entry name" value="Class_I_gatase-like"/>
</dbReference>
<dbReference type="InterPro" id="IPR040921">
    <property type="entry name" value="Peptidase_S66C"/>
</dbReference>
<name>A0ABU4GD52_9BACL</name>
<reference evidence="5 6" key="1">
    <citation type="submission" date="2023-06" db="EMBL/GenBank/DDBJ databases">
        <title>Sporosarcina sp. nov., isolated from Korean traditional fermented seafood 'Jeotgal'.</title>
        <authorList>
            <person name="Yang A.I."/>
            <person name="Shin N.-R."/>
        </authorList>
    </citation>
    <scope>NUCLEOTIDE SEQUENCE [LARGE SCALE GENOMIC DNA]</scope>
    <source>
        <strain evidence="5 6">KCTC13119</strain>
    </source>
</reference>
<evidence type="ECO:0000256" key="2">
    <source>
        <dbReference type="ARBA" id="ARBA00022801"/>
    </source>
</evidence>
<dbReference type="InterPro" id="IPR040449">
    <property type="entry name" value="Peptidase_S66_N"/>
</dbReference>
<protein>
    <submittedName>
        <fullName evidence="5">LD-carboxypeptidase</fullName>
    </submittedName>
</protein>
<evidence type="ECO:0000259" key="4">
    <source>
        <dbReference type="Pfam" id="PF17676"/>
    </source>
</evidence>
<keyword evidence="6" id="KW-1185">Reference proteome</keyword>
<dbReference type="InterPro" id="IPR027478">
    <property type="entry name" value="LdcA_N"/>
</dbReference>
<organism evidence="5 6">
    <name type="scientific">Sporosarcina saromensis</name>
    <dbReference type="NCBI Taxonomy" id="359365"/>
    <lineage>
        <taxon>Bacteria</taxon>
        <taxon>Bacillati</taxon>
        <taxon>Bacillota</taxon>
        <taxon>Bacilli</taxon>
        <taxon>Bacillales</taxon>
        <taxon>Caryophanaceae</taxon>
        <taxon>Sporosarcina</taxon>
    </lineage>
</organism>
<sequence>MIRYPKPLQKENTIGVTAPSSGVDEALHQLVHDAKQQFENRGYSVEVGDTVWTQQKAASASKEVRAAELMAMLKDPSIAAIIPPWGGELLMEILPLLDWDEVEPKWLLGYSDSSTLLFALTIKTGIATAHGPNLVEMRSDEWEPVASKFLDVLHAAPGATIYQTSSTKYQSQWQHDAPNDPYVYKLNTDTKWKVIGEDTVHMKGRFLGGCIDTIRHLVGTPYGDVASFQKNYGNDEPIIWYLENCELNSTDFHRSLLQLHYAGWFANAAGIVFGRSPAGQEVKGFTVFDSMERIQELTGLPIIYDADVGHVPPQITFVNGALGVVTVAHGKGQVEIHFS</sequence>
<dbReference type="EMBL" id="JAUBDI010000024">
    <property type="protein sequence ID" value="MDW0114916.1"/>
    <property type="molecule type" value="Genomic_DNA"/>
</dbReference>
<evidence type="ECO:0000313" key="5">
    <source>
        <dbReference type="EMBL" id="MDW0114916.1"/>
    </source>
</evidence>
<dbReference type="Pfam" id="PF02016">
    <property type="entry name" value="Peptidase_S66"/>
    <property type="match status" value="1"/>
</dbReference>
<dbReference type="SUPFAM" id="SSF52317">
    <property type="entry name" value="Class I glutamine amidotransferase-like"/>
    <property type="match status" value="1"/>
</dbReference>
<accession>A0ABU4GD52</accession>
<evidence type="ECO:0000256" key="1">
    <source>
        <dbReference type="ARBA" id="ARBA00010233"/>
    </source>
</evidence>
<dbReference type="Gene3D" id="3.50.30.60">
    <property type="entry name" value="LD-carboxypeptidase A C-terminal domain-like"/>
    <property type="match status" value="1"/>
</dbReference>
<dbReference type="Pfam" id="PF17676">
    <property type="entry name" value="Peptidase_S66C"/>
    <property type="match status" value="1"/>
</dbReference>
<feature type="domain" description="LD-carboxypeptidase C-terminal" evidence="4">
    <location>
        <begin position="203"/>
        <end position="321"/>
    </location>
</feature>
<dbReference type="PANTHER" id="PTHR30237:SF5">
    <property type="entry name" value="CARBOXYPEPTIDASE VC_A0337-RELATED"/>
    <property type="match status" value="1"/>
</dbReference>
<evidence type="ECO:0000259" key="3">
    <source>
        <dbReference type="Pfam" id="PF02016"/>
    </source>
</evidence>
<dbReference type="Gene3D" id="3.40.50.10740">
    <property type="entry name" value="Class I glutamine amidotransferase-like"/>
    <property type="match status" value="1"/>
</dbReference>
<dbReference type="InterPro" id="IPR003507">
    <property type="entry name" value="S66_fam"/>
</dbReference>
<dbReference type="CDD" id="cd07062">
    <property type="entry name" value="Peptidase_S66_mccF_like"/>
    <property type="match status" value="1"/>
</dbReference>
<keyword evidence="2" id="KW-0378">Hydrolase</keyword>
<dbReference type="PIRSF" id="PIRSF028757">
    <property type="entry name" value="LD-carboxypeptidase"/>
    <property type="match status" value="1"/>
</dbReference>